<keyword evidence="6 9" id="KW-0067">ATP-binding</keyword>
<dbReference type="InterPro" id="IPR000719">
    <property type="entry name" value="Prot_kinase_dom"/>
</dbReference>
<accession>A0AA37Q7Q3</accession>
<dbReference type="InterPro" id="IPR006597">
    <property type="entry name" value="Sel1-like"/>
</dbReference>
<dbReference type="SUPFAM" id="SSF56112">
    <property type="entry name" value="Protein kinase-like (PK-like)"/>
    <property type="match status" value="1"/>
</dbReference>
<name>A0AA37Q7Q3_9BACT</name>
<dbReference type="InterPro" id="IPR017441">
    <property type="entry name" value="Protein_kinase_ATP_BS"/>
</dbReference>
<evidence type="ECO:0000256" key="9">
    <source>
        <dbReference type="PROSITE-ProRule" id="PRU10141"/>
    </source>
</evidence>
<keyword evidence="12" id="KW-1185">Reference proteome</keyword>
<evidence type="ECO:0000313" key="11">
    <source>
        <dbReference type="EMBL" id="GLC26212.1"/>
    </source>
</evidence>
<dbReference type="PROSITE" id="PS00107">
    <property type="entry name" value="PROTEIN_KINASE_ATP"/>
    <property type="match status" value="1"/>
</dbReference>
<evidence type="ECO:0000259" key="10">
    <source>
        <dbReference type="PROSITE" id="PS50011"/>
    </source>
</evidence>
<dbReference type="InterPro" id="IPR011009">
    <property type="entry name" value="Kinase-like_dom_sf"/>
</dbReference>
<keyword evidence="4 9" id="KW-0547">Nucleotide-binding</keyword>
<sequence>MPQTARSCPSCKTPLPTYAAFCYACGTATPAGIDRQTGEYVVPEISGITMDEVLPKLRRLLGPTYELGERIGSGGFAEVFLARDLRLKREVAVKVTRPDFAVNAQMMQRFRREAEVIAALRHPHIMPIYDLGEADGIAYIVMPYIRGESLKARMDRVGRLPVESARAILMQAADALSTAHEAEIVHRDVKPDNIMLDRRDDQVLLMDFGIAKAIEAGADGHSISLTSTGLVMGTPHYMAPEQAAGERTIDARADQYSLAVVAYRMLAGVLPFDGPSVRAILAKQLVGAATPLHSIAKDAPPALVAAIERAMAKDPEDRFPSVRAFMDAVKSDPSYAAEVLRTTGSVPPYTPHLAIPAQPAPATSKTRAAAWLAATLVIVGGVGATVWSRTSAGAAGAAGAAGGIASDSALPLPVENVIPPTGTLRASGDSAAGALADSVSPADSLARALAADSQTVRRAGLTMGTPAATAYLNGVRLLKRRSCEAWAANPRWTADASVACAASARQAPDRPATLRTLGTLAERAGRMDSAAAWFQQASEKGDVESSAQLARMLDEGRGVPADPARAATLLRRAADGGHVASQRTLAERLARGAGVPRDEASAMAWYGRAAGSGDVTSMLALGNAYKDGRGVKKNEGEAVTWWQKAAAQGDSAAQYRLGMAYLGGRGVPKSDSQAIEWHRKAYAQGHKGSEYELRKRKLIP</sequence>
<dbReference type="Gene3D" id="1.10.510.10">
    <property type="entry name" value="Transferase(Phosphotransferase) domain 1"/>
    <property type="match status" value="1"/>
</dbReference>
<dbReference type="Gene3D" id="1.25.40.10">
    <property type="entry name" value="Tetratricopeptide repeat domain"/>
    <property type="match status" value="1"/>
</dbReference>
<evidence type="ECO:0000313" key="12">
    <source>
        <dbReference type="Proteomes" id="UP001161325"/>
    </source>
</evidence>
<dbReference type="EMBL" id="BRXS01000004">
    <property type="protein sequence ID" value="GLC26212.1"/>
    <property type="molecule type" value="Genomic_DNA"/>
</dbReference>
<dbReference type="Pfam" id="PF08238">
    <property type="entry name" value="Sel1"/>
    <property type="match status" value="5"/>
</dbReference>
<dbReference type="GO" id="GO:0005524">
    <property type="term" value="F:ATP binding"/>
    <property type="evidence" value="ECO:0007669"/>
    <property type="project" value="UniProtKB-UniRule"/>
</dbReference>
<dbReference type="AlphaFoldDB" id="A0AA37Q7Q3"/>
<proteinExistence type="predicted"/>
<dbReference type="PANTHER" id="PTHR43289">
    <property type="entry name" value="MITOGEN-ACTIVATED PROTEIN KINASE KINASE KINASE 20-RELATED"/>
    <property type="match status" value="1"/>
</dbReference>
<dbReference type="EC" id="2.7.11.1" evidence="1"/>
<dbReference type="InterPro" id="IPR008271">
    <property type="entry name" value="Ser/Thr_kinase_AS"/>
</dbReference>
<dbReference type="CDD" id="cd14014">
    <property type="entry name" value="STKc_PknB_like"/>
    <property type="match status" value="1"/>
</dbReference>
<protein>
    <recommendedName>
        <fullName evidence="1">non-specific serine/threonine protein kinase</fullName>
        <ecNumber evidence="1">2.7.11.1</ecNumber>
    </recommendedName>
</protein>
<comment type="caution">
    <text evidence="11">The sequence shown here is derived from an EMBL/GenBank/DDBJ whole genome shotgun (WGS) entry which is preliminary data.</text>
</comment>
<dbReference type="SMART" id="SM00671">
    <property type="entry name" value="SEL1"/>
    <property type="match status" value="5"/>
</dbReference>
<feature type="binding site" evidence="9">
    <location>
        <position position="94"/>
    </location>
    <ligand>
        <name>ATP</name>
        <dbReference type="ChEBI" id="CHEBI:30616"/>
    </ligand>
</feature>
<dbReference type="FunFam" id="1.10.510.10:FF:000021">
    <property type="entry name" value="Serine/threonine protein kinase"/>
    <property type="match status" value="1"/>
</dbReference>
<dbReference type="RefSeq" id="WP_284350671.1">
    <property type="nucleotide sequence ID" value="NZ_BRXS01000004.1"/>
</dbReference>
<dbReference type="FunFam" id="3.30.200.20:FF:000035">
    <property type="entry name" value="Serine/threonine protein kinase Stk1"/>
    <property type="match status" value="1"/>
</dbReference>
<comment type="catalytic activity">
    <reaction evidence="7">
        <text>L-threonyl-[protein] + ATP = O-phospho-L-threonyl-[protein] + ADP + H(+)</text>
        <dbReference type="Rhea" id="RHEA:46608"/>
        <dbReference type="Rhea" id="RHEA-COMP:11060"/>
        <dbReference type="Rhea" id="RHEA-COMP:11605"/>
        <dbReference type="ChEBI" id="CHEBI:15378"/>
        <dbReference type="ChEBI" id="CHEBI:30013"/>
        <dbReference type="ChEBI" id="CHEBI:30616"/>
        <dbReference type="ChEBI" id="CHEBI:61977"/>
        <dbReference type="ChEBI" id="CHEBI:456216"/>
        <dbReference type="EC" id="2.7.11.1"/>
    </reaction>
</comment>
<keyword evidence="3" id="KW-0808">Transferase</keyword>
<dbReference type="Proteomes" id="UP001161325">
    <property type="component" value="Unassembled WGS sequence"/>
</dbReference>
<evidence type="ECO:0000256" key="5">
    <source>
        <dbReference type="ARBA" id="ARBA00022777"/>
    </source>
</evidence>
<reference evidence="11" key="1">
    <citation type="submission" date="2022-08" db="EMBL/GenBank/DDBJ databases">
        <title>Draft genome sequencing of Roseisolibacter agri AW1220.</title>
        <authorList>
            <person name="Tobiishi Y."/>
            <person name="Tonouchi A."/>
        </authorList>
    </citation>
    <scope>NUCLEOTIDE SEQUENCE</scope>
    <source>
        <strain evidence="11">AW1220</strain>
    </source>
</reference>
<keyword evidence="2" id="KW-0723">Serine/threonine-protein kinase</keyword>
<evidence type="ECO:0000256" key="4">
    <source>
        <dbReference type="ARBA" id="ARBA00022741"/>
    </source>
</evidence>
<organism evidence="11 12">
    <name type="scientific">Roseisolibacter agri</name>
    <dbReference type="NCBI Taxonomy" id="2014610"/>
    <lineage>
        <taxon>Bacteria</taxon>
        <taxon>Pseudomonadati</taxon>
        <taxon>Gemmatimonadota</taxon>
        <taxon>Gemmatimonadia</taxon>
        <taxon>Gemmatimonadales</taxon>
        <taxon>Gemmatimonadaceae</taxon>
        <taxon>Roseisolibacter</taxon>
    </lineage>
</organism>
<dbReference type="Gene3D" id="3.30.200.20">
    <property type="entry name" value="Phosphorylase Kinase, domain 1"/>
    <property type="match status" value="1"/>
</dbReference>
<dbReference type="Pfam" id="PF00069">
    <property type="entry name" value="Pkinase"/>
    <property type="match status" value="1"/>
</dbReference>
<evidence type="ECO:0000256" key="1">
    <source>
        <dbReference type="ARBA" id="ARBA00012513"/>
    </source>
</evidence>
<evidence type="ECO:0000256" key="7">
    <source>
        <dbReference type="ARBA" id="ARBA00047899"/>
    </source>
</evidence>
<evidence type="ECO:0000256" key="3">
    <source>
        <dbReference type="ARBA" id="ARBA00022679"/>
    </source>
</evidence>
<dbReference type="PROSITE" id="PS00108">
    <property type="entry name" value="PROTEIN_KINASE_ST"/>
    <property type="match status" value="1"/>
</dbReference>
<feature type="domain" description="Protein kinase" evidence="10">
    <location>
        <begin position="65"/>
        <end position="335"/>
    </location>
</feature>
<gene>
    <name evidence="11" type="ORF">rosag_27250</name>
</gene>
<dbReference type="GO" id="GO:0004674">
    <property type="term" value="F:protein serine/threonine kinase activity"/>
    <property type="evidence" value="ECO:0007669"/>
    <property type="project" value="UniProtKB-KW"/>
</dbReference>
<evidence type="ECO:0000256" key="6">
    <source>
        <dbReference type="ARBA" id="ARBA00022840"/>
    </source>
</evidence>
<dbReference type="SMART" id="SM00220">
    <property type="entry name" value="S_TKc"/>
    <property type="match status" value="1"/>
</dbReference>
<keyword evidence="5" id="KW-0418">Kinase</keyword>
<evidence type="ECO:0000256" key="2">
    <source>
        <dbReference type="ARBA" id="ARBA00022527"/>
    </source>
</evidence>
<dbReference type="SUPFAM" id="SSF81901">
    <property type="entry name" value="HCP-like"/>
    <property type="match status" value="1"/>
</dbReference>
<dbReference type="InterPro" id="IPR011990">
    <property type="entry name" value="TPR-like_helical_dom_sf"/>
</dbReference>
<evidence type="ECO:0000256" key="8">
    <source>
        <dbReference type="ARBA" id="ARBA00048679"/>
    </source>
</evidence>
<dbReference type="PROSITE" id="PS50011">
    <property type="entry name" value="PROTEIN_KINASE_DOM"/>
    <property type="match status" value="1"/>
</dbReference>
<comment type="catalytic activity">
    <reaction evidence="8">
        <text>L-seryl-[protein] + ATP = O-phospho-L-seryl-[protein] + ADP + H(+)</text>
        <dbReference type="Rhea" id="RHEA:17989"/>
        <dbReference type="Rhea" id="RHEA-COMP:9863"/>
        <dbReference type="Rhea" id="RHEA-COMP:11604"/>
        <dbReference type="ChEBI" id="CHEBI:15378"/>
        <dbReference type="ChEBI" id="CHEBI:29999"/>
        <dbReference type="ChEBI" id="CHEBI:30616"/>
        <dbReference type="ChEBI" id="CHEBI:83421"/>
        <dbReference type="ChEBI" id="CHEBI:456216"/>
        <dbReference type="EC" id="2.7.11.1"/>
    </reaction>
</comment>
<dbReference type="PANTHER" id="PTHR43289:SF6">
    <property type="entry name" value="SERINE_THREONINE-PROTEIN KINASE NEKL-3"/>
    <property type="match status" value="1"/>
</dbReference>